<feature type="signal peptide" evidence="1">
    <location>
        <begin position="1"/>
        <end position="26"/>
    </location>
</feature>
<reference evidence="3" key="1">
    <citation type="journal article" date="2013" name="Stand. Genomic Sci.">
        <title>Complete genome sequence of the halophilic bacterium Spirochaeta africana type strain (Z-7692(T)) from the alkaline Lake Magadi in the East African Rift.</title>
        <authorList>
            <person name="Liolos K."/>
            <person name="Abt B."/>
            <person name="Scheuner C."/>
            <person name="Teshima H."/>
            <person name="Held B."/>
            <person name="Lapidus A."/>
            <person name="Nolan M."/>
            <person name="Lucas S."/>
            <person name="Deshpande S."/>
            <person name="Cheng J.F."/>
            <person name="Tapia R."/>
            <person name="Goodwin L.A."/>
            <person name="Pitluck S."/>
            <person name="Pagani I."/>
            <person name="Ivanova N."/>
            <person name="Mavromatis K."/>
            <person name="Mikhailova N."/>
            <person name="Huntemann M."/>
            <person name="Pati A."/>
            <person name="Chen A."/>
            <person name="Palaniappan K."/>
            <person name="Land M."/>
            <person name="Rohde M."/>
            <person name="Tindall B.J."/>
            <person name="Detter J.C."/>
            <person name="Goker M."/>
            <person name="Bristow J."/>
            <person name="Eisen J.A."/>
            <person name="Markowitz V."/>
            <person name="Hugenholtz P."/>
            <person name="Woyke T."/>
            <person name="Klenk H.P."/>
            <person name="Kyrpides N.C."/>
        </authorList>
    </citation>
    <scope>NUCLEOTIDE SEQUENCE</scope>
    <source>
        <strain evidence="3">ATCC 700263 / DSM 8902 / Z-7692</strain>
    </source>
</reference>
<dbReference type="InterPro" id="IPR013783">
    <property type="entry name" value="Ig-like_fold"/>
</dbReference>
<organism evidence="2 3">
    <name type="scientific">Spirochaeta africana (strain ATCC 700263 / DSM 8902 / Z-7692)</name>
    <dbReference type="NCBI Taxonomy" id="889378"/>
    <lineage>
        <taxon>Bacteria</taxon>
        <taxon>Pseudomonadati</taxon>
        <taxon>Spirochaetota</taxon>
        <taxon>Spirochaetia</taxon>
        <taxon>Spirochaetales</taxon>
        <taxon>Spirochaetaceae</taxon>
        <taxon>Spirochaeta</taxon>
    </lineage>
</organism>
<dbReference type="KEGG" id="sfc:Spiaf_2453"/>
<evidence type="ECO:0000256" key="1">
    <source>
        <dbReference type="SAM" id="SignalP"/>
    </source>
</evidence>
<dbReference type="eggNOG" id="COG4733">
    <property type="taxonomic scope" value="Bacteria"/>
</dbReference>
<evidence type="ECO:0000313" key="2">
    <source>
        <dbReference type="EMBL" id="AFG38484.1"/>
    </source>
</evidence>
<dbReference type="OrthoDB" id="363270at2"/>
<protein>
    <recommendedName>
        <fullName evidence="4">Ig-like domain-containing protein</fullName>
    </recommendedName>
</protein>
<dbReference type="HOGENOM" id="CLU_231257_0_0_12"/>
<gene>
    <name evidence="2" type="ordered locus">Spiaf_2453</name>
</gene>
<dbReference type="Proteomes" id="UP000007383">
    <property type="component" value="Chromosome"/>
</dbReference>
<dbReference type="RefSeq" id="WP_014456466.1">
    <property type="nucleotide sequence ID" value="NC_017098.1"/>
</dbReference>
<dbReference type="EMBL" id="CP003282">
    <property type="protein sequence ID" value="AFG38484.1"/>
    <property type="molecule type" value="Genomic_DNA"/>
</dbReference>
<evidence type="ECO:0008006" key="4">
    <source>
        <dbReference type="Google" id="ProtNLM"/>
    </source>
</evidence>
<dbReference type="PROSITE" id="PS51257">
    <property type="entry name" value="PROKAR_LIPOPROTEIN"/>
    <property type="match status" value="1"/>
</dbReference>
<keyword evidence="3" id="KW-1185">Reference proteome</keyword>
<dbReference type="PATRIC" id="fig|889378.3.peg.2430"/>
<evidence type="ECO:0000313" key="3">
    <source>
        <dbReference type="Proteomes" id="UP000007383"/>
    </source>
</evidence>
<keyword evidence="1" id="KW-0732">Signal</keyword>
<feature type="chain" id="PRO_5003622813" description="Ig-like domain-containing protein" evidence="1">
    <location>
        <begin position="27"/>
        <end position="1839"/>
    </location>
</feature>
<dbReference type="STRING" id="889378.Spiaf_2453"/>
<sequence>MSVYTRRVVRWTIVAAVAAVFSVSCENPFQVGLGSTVDIEPPSVRVGSLENGDYVRGTITLSGTASDDRTVDRVTIQFTEDGETVSMRADLERTNGEWEWSYKLDTTKYSDGEKNFVFYVRDTAGKVTETRLLLYFDNQPPTVVMNTPRNFATSPDNPYYGDIVVSGTAADEYGVSRVEVMAYSASSGAELWRSPEDAAIGTNSWSVVFRSTDYVASSGNVLFGVRAWDRSGNVSTHFYHDDDLRADDDLSDLLVTDLHQIEIGRRSSPSLQTLRDARRYLPESDESRRVQVYIDQDENLPVITVSYPDQDSSLDDNVLPPNARFVGLVEDPDGIDLDSVRIRFRSGDDTTEWYNRSSDRMSLSGNQVVRWTFENSSAGIELLEPGVHELQVEATDLLGFSRTTPWVGFEIDAGAPYVEITSPQQGQYLNSRTVEVSGGAVGQNDPLEVSVRVNEHTDYTDPVQPAGDGSWNITLEDVPTGQVTLRARVRDASGKQTFFNTIVTIDDTPPTAQIVSPTKGRSVNNFVRIVGSADDNLLLDRVELLVGKQQEVIPLDGTYNWEYLLDSPLFSNPDDADEISPNIWELPLQVRVYDRAGNVGYSDEDYYIVLDQDGDKPQITNIISPQEEYPSVNRVAGSLNFTGTAVDDDAIKRVEMQLIALVDGQEHYIVRDFTASEGAGNPYELVDPANPDTTNPDESWENAWRPINGTSLWSARLNEQGELYSLDDLAGISGHTGNFLIRVRAVDQKLDGSGAPSVVGDAVDVRVQFDDTLPAILNMNYEENEYVSGEFTLEFDAVKQDDGSGAQISSIRYSLDNGTNWNNYSFSPGTNVPVSIPIDSTDYFPDTSDRMRIRIRVEDTTGYLTERTLSLYVDNSFPEVMSSETRVDGSAEQLGDMHNLNESPHSSVFLSGVARDPGTGGNIRKVEVYFVRGDDVLHIGGGVAQEAADTDFGGGQGFVPYTDSEDHKIKILRSHNLGDNGKRIRTVSNDYIWEAEVDTTALGDGPVEIHYVAWDNADNRTHGMTEGFIQNYKPVIGDVTVGTDLNYDGEVDEAERFTYNARFNARGFIYIEPEVAGGNDPNDIEILHDDEVLTPVVGDHTYSLQDIDDGEDEFIIRVTDAVGITVEKAILVAVDQEDTTPPTITIDGLPEPAMNGSLRAGHVEAVSPHNEGRPSVSGEVIISGSAGDDQRIQELRLSIPGIQDNVVAADWDTDVHELRSRIDGFEIVSQSLSVTDGHEISWELTWNTAELPNVAGFDVPVTLTAQDFRTGSPPPTEAAQSYDVVPYITGLRNTATNQGLAHAVLRSATGAYSIRQFDGESFVVDGFNLPRSGTPNSAVRIFNNREESGTALANPEIESFSDGATSIEVSTSPGELSHSGYLQVSANGVASINNRVDNSETDWNPRSEQWNDDRYLHVWGVTRMLTGVSDQTFYYPSMVVRNGQPVFSYTDDNDGAARITTGDQSSARRVGLWFERQTALAYNDAANSPDFMVSTQDAFSGGNIGFLQLNTGRNANAAVGTPTNNNRVMELVGTDYLGRQLNRFQYPNLIATGTNANTQIYLTYYDAHPDARYIRFFSFDVRGATNNFPASNLTRPANDASIASNGNITVPGTEDGASSRYHSLIMIDGDIAVVYYDETDQNLKMSYSSDHTDDDSLADPGSSWGNMTLDADDFQGRYVSAAADDSTVYVAYFDGGNASLKFLTIDWATKTVSTPVVVDSYLSTGSWTNIELIDGLPHISYYADSYNGTRSPIRLAYPVAANGRTAAENMHRDGAGEDERYTGNWEAMAVPAASPPRGGMEQFNRTQIGTYSAEEQNLPVVGWLADRLEYARLMPNDED</sequence>
<proteinExistence type="predicted"/>
<dbReference type="Gene3D" id="2.60.40.10">
    <property type="entry name" value="Immunoglobulins"/>
    <property type="match status" value="2"/>
</dbReference>
<dbReference type="Pfam" id="PF17957">
    <property type="entry name" value="Big_7"/>
    <property type="match status" value="1"/>
</dbReference>
<name>H9ULU1_SPIAZ</name>
<accession>H9ULU1</accession>